<dbReference type="GO" id="GO:0006260">
    <property type="term" value="P:DNA replication"/>
    <property type="evidence" value="ECO:0007669"/>
    <property type="project" value="UniProtKB-KW"/>
</dbReference>
<accession>A0A7H9B342</accession>
<keyword evidence="8" id="KW-1185">Reference proteome</keyword>
<proteinExistence type="inferred from homology"/>
<dbReference type="EMBL" id="CP058608">
    <property type="protein sequence ID" value="QLG73068.1"/>
    <property type="molecule type" value="Genomic_DNA"/>
</dbReference>
<dbReference type="InterPro" id="IPR018607">
    <property type="entry name" value="Ctf8"/>
</dbReference>
<dbReference type="Proteomes" id="UP000509704">
    <property type="component" value="Chromosome 5"/>
</dbReference>
<dbReference type="AlphaFoldDB" id="A0A7H9B342"/>
<evidence type="ECO:0000256" key="5">
    <source>
        <dbReference type="ARBA" id="ARBA00023306"/>
    </source>
</evidence>
<keyword evidence="3" id="KW-0238">DNA-binding</keyword>
<gene>
    <name evidence="7" type="ORF">HG535_0E01520</name>
</gene>
<keyword evidence="4" id="KW-0539">Nucleus</keyword>
<evidence type="ECO:0000256" key="3">
    <source>
        <dbReference type="ARBA" id="ARBA00023125"/>
    </source>
</evidence>
<dbReference type="PANTHER" id="PTHR28605:SF1">
    <property type="entry name" value="CHROMOSOME TRANSMISSION FIDELITY FACTOR 8"/>
    <property type="match status" value="1"/>
</dbReference>
<sequence length="127" mass="14335">MPSVTISTAQIRSLLQSKEKCASVMTPMGNMMLEIQGDLDIPSVPGDDDRFSRYDDIDIVRLGLLHINTDVKTATLFVGKKQRLLGKIVELENPLGLLKFDHENGTVEMQDLFRYKILFSNRPLPVM</sequence>
<comment type="similarity">
    <text evidence="6">Belongs to the CTF8 family.</text>
</comment>
<dbReference type="GO" id="GO:0031390">
    <property type="term" value="C:Ctf18 RFC-like complex"/>
    <property type="evidence" value="ECO:0007669"/>
    <property type="project" value="InterPro"/>
</dbReference>
<dbReference type="GeneID" id="59236810"/>
<dbReference type="Pfam" id="PF09696">
    <property type="entry name" value="Ctf8"/>
    <property type="match status" value="1"/>
</dbReference>
<dbReference type="PANTHER" id="PTHR28605">
    <property type="entry name" value="CTF8, CHROMOSOME TRANSMISSION FIDELITY FACTOR 8 HOMOLOG (S. CEREVISIAE)"/>
    <property type="match status" value="1"/>
</dbReference>
<dbReference type="GO" id="GO:0007064">
    <property type="term" value="P:mitotic sister chromatid cohesion"/>
    <property type="evidence" value="ECO:0007669"/>
    <property type="project" value="InterPro"/>
</dbReference>
<keyword evidence="2" id="KW-0235">DNA replication</keyword>
<organism evidence="7 8">
    <name type="scientific">Zygotorulaspora mrakii</name>
    <name type="common">Zygosaccharomyces mrakii</name>
    <dbReference type="NCBI Taxonomy" id="42260"/>
    <lineage>
        <taxon>Eukaryota</taxon>
        <taxon>Fungi</taxon>
        <taxon>Dikarya</taxon>
        <taxon>Ascomycota</taxon>
        <taxon>Saccharomycotina</taxon>
        <taxon>Saccharomycetes</taxon>
        <taxon>Saccharomycetales</taxon>
        <taxon>Saccharomycetaceae</taxon>
        <taxon>Zygotorulaspora</taxon>
    </lineage>
</organism>
<protein>
    <recommendedName>
        <fullName evidence="9">Chromosome transmission fidelity protein 8</fullName>
    </recommendedName>
</protein>
<reference evidence="7 8" key="1">
    <citation type="submission" date="2020-07" db="EMBL/GenBank/DDBJ databases">
        <title>The yeast mating-type switching endonuclease HO is a domesticated member of an unorthodox homing genetic element family.</title>
        <authorList>
            <person name="Coughlan A.Y."/>
            <person name="Lombardi L."/>
            <person name="Braun-Galleani S."/>
            <person name="Martos A.R."/>
            <person name="Galeote V."/>
            <person name="Bigey F."/>
            <person name="Dequin S."/>
            <person name="Byrne K.P."/>
            <person name="Wolfe K.H."/>
        </authorList>
    </citation>
    <scope>NUCLEOTIDE SEQUENCE [LARGE SCALE GENOMIC DNA]</scope>
    <source>
        <strain evidence="7 8">NRRL Y-6702</strain>
    </source>
</reference>
<dbReference type="GO" id="GO:0003677">
    <property type="term" value="F:DNA binding"/>
    <property type="evidence" value="ECO:0007669"/>
    <property type="project" value="UniProtKB-KW"/>
</dbReference>
<dbReference type="RefSeq" id="XP_037144795.1">
    <property type="nucleotide sequence ID" value="XM_037288900.1"/>
</dbReference>
<evidence type="ECO:0000256" key="1">
    <source>
        <dbReference type="ARBA" id="ARBA00004123"/>
    </source>
</evidence>
<name>A0A7H9B342_ZYGMR</name>
<evidence type="ECO:0000313" key="7">
    <source>
        <dbReference type="EMBL" id="QLG73068.1"/>
    </source>
</evidence>
<comment type="subcellular location">
    <subcellularLocation>
        <location evidence="1">Nucleus</location>
    </subcellularLocation>
</comment>
<evidence type="ECO:0000256" key="6">
    <source>
        <dbReference type="ARBA" id="ARBA00038447"/>
    </source>
</evidence>
<keyword evidence="5" id="KW-0131">Cell cycle</keyword>
<evidence type="ECO:0000256" key="2">
    <source>
        <dbReference type="ARBA" id="ARBA00022705"/>
    </source>
</evidence>
<dbReference type="OrthoDB" id="121932at2759"/>
<evidence type="ECO:0000313" key="8">
    <source>
        <dbReference type="Proteomes" id="UP000509704"/>
    </source>
</evidence>
<evidence type="ECO:0000256" key="4">
    <source>
        <dbReference type="ARBA" id="ARBA00023242"/>
    </source>
</evidence>
<dbReference type="KEGG" id="zmk:HG535_0E01520"/>
<evidence type="ECO:0008006" key="9">
    <source>
        <dbReference type="Google" id="ProtNLM"/>
    </source>
</evidence>